<dbReference type="AlphaFoldDB" id="A0A2T4UX23"/>
<organism evidence="2 3">
    <name type="scientific">Rathayibacter caricis DSM 15933</name>
    <dbReference type="NCBI Taxonomy" id="1328867"/>
    <lineage>
        <taxon>Bacteria</taxon>
        <taxon>Bacillati</taxon>
        <taxon>Actinomycetota</taxon>
        <taxon>Actinomycetes</taxon>
        <taxon>Micrococcales</taxon>
        <taxon>Microbacteriaceae</taxon>
        <taxon>Rathayibacter</taxon>
    </lineage>
</organism>
<evidence type="ECO:0000313" key="3">
    <source>
        <dbReference type="Proteomes" id="UP000241085"/>
    </source>
</evidence>
<proteinExistence type="predicted"/>
<reference evidence="2 3" key="1">
    <citation type="submission" date="2018-03" db="EMBL/GenBank/DDBJ databases">
        <title>Bacteriophage NCPPB3778 and a type I-E CRISPR drive the evolution of the US Biological Select Agent, Rathayibacter toxicus.</title>
        <authorList>
            <person name="Davis E.W.II."/>
            <person name="Tabima J.F."/>
            <person name="Weisberg A.J."/>
            <person name="Dantas Lopes L."/>
            <person name="Wiseman M.S."/>
            <person name="Wiseman M.S."/>
            <person name="Pupko T."/>
            <person name="Belcher M.S."/>
            <person name="Sechler A.J."/>
            <person name="Tancos M.A."/>
            <person name="Schroeder B.K."/>
            <person name="Murray T.D."/>
            <person name="Luster D.G."/>
            <person name="Schneider W.L."/>
            <person name="Rogers E."/>
            <person name="Andreote F.D."/>
            <person name="Grunwald N.J."/>
            <person name="Putnam M.L."/>
            <person name="Chang J.H."/>
        </authorList>
    </citation>
    <scope>NUCLEOTIDE SEQUENCE [LARGE SCALE GENOMIC DNA]</scope>
    <source>
        <strain evidence="2 3">DSM 15933</strain>
    </source>
</reference>
<dbReference type="Proteomes" id="UP000241085">
    <property type="component" value="Unassembled WGS sequence"/>
</dbReference>
<comment type="caution">
    <text evidence="2">The sequence shown here is derived from an EMBL/GenBank/DDBJ whole genome shotgun (WGS) entry which is preliminary data.</text>
</comment>
<name>A0A2T4UX23_9MICO</name>
<accession>A0A2T4UX23</accession>
<evidence type="ECO:0008006" key="4">
    <source>
        <dbReference type="Google" id="ProtNLM"/>
    </source>
</evidence>
<evidence type="ECO:0000256" key="1">
    <source>
        <dbReference type="SAM" id="Phobius"/>
    </source>
</evidence>
<keyword evidence="1" id="KW-0812">Transmembrane</keyword>
<keyword evidence="3" id="KW-1185">Reference proteome</keyword>
<protein>
    <recommendedName>
        <fullName evidence="4">Cell division protein FtsL</fullName>
    </recommendedName>
</protein>
<dbReference type="EMBL" id="PZPL01000001">
    <property type="protein sequence ID" value="PTL74073.1"/>
    <property type="molecule type" value="Genomic_DNA"/>
</dbReference>
<sequence length="191" mass="18809">MSATAVIDPAVIEHTRPARPGEPSERPRIEAVPAAASAPRPKLVYGIVAVAGLFAIIVVQLLVSVGLSQGAYQIAALQTEQKTLTRSNAEKQDAVDTLSSPQNLATAAQGLGMVANTAPVYLRLSDGAVLGDPASASASEVGTAGAAALVPNALILPAGAEAAPAAASASSAAGAASAVPLQGELPAPITH</sequence>
<feature type="transmembrane region" description="Helical" evidence="1">
    <location>
        <begin position="43"/>
        <end position="63"/>
    </location>
</feature>
<keyword evidence="1" id="KW-1133">Transmembrane helix</keyword>
<dbReference type="RefSeq" id="WP_055794949.1">
    <property type="nucleotide sequence ID" value="NZ_PZPL01000001.1"/>
</dbReference>
<evidence type="ECO:0000313" key="2">
    <source>
        <dbReference type="EMBL" id="PTL74073.1"/>
    </source>
</evidence>
<gene>
    <name evidence="2" type="ORF">C1I63_15315</name>
</gene>
<keyword evidence="1" id="KW-0472">Membrane</keyword>